<dbReference type="PIRSF" id="PIRSF000139">
    <property type="entry name" value="Glc_ox_4Fe-4S"/>
    <property type="match status" value="1"/>
</dbReference>
<name>A0A7C2XZS2_9BACT</name>
<evidence type="ECO:0000256" key="6">
    <source>
        <dbReference type="PIRNR" id="PIRNR000139"/>
    </source>
</evidence>
<dbReference type="GO" id="GO:0046872">
    <property type="term" value="F:metal ion binding"/>
    <property type="evidence" value="ECO:0007669"/>
    <property type="project" value="UniProtKB-UniRule"/>
</dbReference>
<feature type="region of interest" description="Disordered" evidence="7">
    <location>
        <begin position="138"/>
        <end position="161"/>
    </location>
</feature>
<dbReference type="InterPro" id="IPR004017">
    <property type="entry name" value="Cys_rich_dom"/>
</dbReference>
<evidence type="ECO:0000256" key="1">
    <source>
        <dbReference type="ARBA" id="ARBA00022485"/>
    </source>
</evidence>
<evidence type="ECO:0000256" key="5">
    <source>
        <dbReference type="ARBA" id="ARBA00023014"/>
    </source>
</evidence>
<gene>
    <name evidence="9" type="ORF">ENN98_05840</name>
</gene>
<dbReference type="PROSITE" id="PS51379">
    <property type="entry name" value="4FE4S_FER_2"/>
    <property type="match status" value="1"/>
</dbReference>
<evidence type="ECO:0000256" key="3">
    <source>
        <dbReference type="ARBA" id="ARBA00022737"/>
    </source>
</evidence>
<dbReference type="PANTHER" id="PTHR32479">
    <property type="entry name" value="GLYCOLATE OXIDASE IRON-SULFUR SUBUNIT"/>
    <property type="match status" value="1"/>
</dbReference>
<dbReference type="AlphaFoldDB" id="A0A7C2XZS2"/>
<comment type="caution">
    <text evidence="9">The sequence shown here is derived from an EMBL/GenBank/DDBJ whole genome shotgun (WGS) entry which is preliminary data.</text>
</comment>
<dbReference type="Gene3D" id="1.10.1060.10">
    <property type="entry name" value="Alpha-helical ferredoxin"/>
    <property type="match status" value="1"/>
</dbReference>
<dbReference type="Pfam" id="PF02754">
    <property type="entry name" value="CCG"/>
    <property type="match status" value="2"/>
</dbReference>
<organism evidence="9">
    <name type="scientific">Desulfurivibrio alkaliphilus</name>
    <dbReference type="NCBI Taxonomy" id="427923"/>
    <lineage>
        <taxon>Bacteria</taxon>
        <taxon>Pseudomonadati</taxon>
        <taxon>Thermodesulfobacteriota</taxon>
        <taxon>Desulfobulbia</taxon>
        <taxon>Desulfobulbales</taxon>
        <taxon>Desulfobulbaceae</taxon>
        <taxon>Desulfurivibrio</taxon>
    </lineage>
</organism>
<dbReference type="GO" id="GO:0051539">
    <property type="term" value="F:4 iron, 4 sulfur cluster binding"/>
    <property type="evidence" value="ECO:0007669"/>
    <property type="project" value="UniProtKB-UniRule"/>
</dbReference>
<evidence type="ECO:0000256" key="7">
    <source>
        <dbReference type="SAM" id="MobiDB-lite"/>
    </source>
</evidence>
<dbReference type="PANTHER" id="PTHR32479:SF20">
    <property type="entry name" value="GLYCOLATE OXIDASE IRON-SULFUR SUBUNIT"/>
    <property type="match status" value="1"/>
</dbReference>
<evidence type="ECO:0000256" key="4">
    <source>
        <dbReference type="ARBA" id="ARBA00023004"/>
    </source>
</evidence>
<dbReference type="EC" id="1.1.99.14" evidence="6"/>
<keyword evidence="4 6" id="KW-0408">Iron</keyword>
<dbReference type="SUPFAM" id="SSF46548">
    <property type="entry name" value="alpha-helical ferredoxin"/>
    <property type="match status" value="1"/>
</dbReference>
<dbReference type="Pfam" id="PF13183">
    <property type="entry name" value="Fer4_8"/>
    <property type="match status" value="1"/>
</dbReference>
<keyword evidence="6" id="KW-0249">Electron transport</keyword>
<comment type="catalytic activity">
    <reaction evidence="6">
        <text>glycolate + A = glyoxylate + AH2</text>
        <dbReference type="Rhea" id="RHEA:21264"/>
        <dbReference type="ChEBI" id="CHEBI:13193"/>
        <dbReference type="ChEBI" id="CHEBI:17499"/>
        <dbReference type="ChEBI" id="CHEBI:29805"/>
        <dbReference type="ChEBI" id="CHEBI:36655"/>
        <dbReference type="EC" id="1.1.99.14"/>
    </reaction>
</comment>
<evidence type="ECO:0000256" key="2">
    <source>
        <dbReference type="ARBA" id="ARBA00022723"/>
    </source>
</evidence>
<evidence type="ECO:0000313" key="9">
    <source>
        <dbReference type="EMBL" id="HET98199.1"/>
    </source>
</evidence>
<comment type="function">
    <text evidence="6">Component of a complex that catalyzes the oxidation of glycolate to glyoxylate.</text>
</comment>
<dbReference type="InterPro" id="IPR012257">
    <property type="entry name" value="Glc_ox_4Fe-4S"/>
</dbReference>
<keyword evidence="3" id="KW-0677">Repeat</keyword>
<dbReference type="GO" id="GO:0019154">
    <property type="term" value="F:glycolate dehydrogenase activity"/>
    <property type="evidence" value="ECO:0007669"/>
    <property type="project" value="UniProtKB-EC"/>
</dbReference>
<protein>
    <recommendedName>
        <fullName evidence="6">Glycolate oxidase iron-sulfur subunit</fullName>
        <ecNumber evidence="6">1.1.99.14</ecNumber>
    </recommendedName>
</protein>
<dbReference type="EMBL" id="DSDS01000136">
    <property type="protein sequence ID" value="HET98199.1"/>
    <property type="molecule type" value="Genomic_DNA"/>
</dbReference>
<dbReference type="InterPro" id="IPR017896">
    <property type="entry name" value="4Fe4S_Fe-S-bd"/>
</dbReference>
<keyword evidence="2 6" id="KW-0479">Metal-binding</keyword>
<reference evidence="9" key="1">
    <citation type="journal article" date="2020" name="mSystems">
        <title>Genome- and Community-Level Interaction Insights into Carbon Utilization and Element Cycling Functions of Hydrothermarchaeota in Hydrothermal Sediment.</title>
        <authorList>
            <person name="Zhou Z."/>
            <person name="Liu Y."/>
            <person name="Xu W."/>
            <person name="Pan J."/>
            <person name="Luo Z.H."/>
            <person name="Li M."/>
        </authorList>
    </citation>
    <scope>NUCLEOTIDE SEQUENCE [LARGE SCALE GENOMIC DNA]</scope>
    <source>
        <strain evidence="9">SpSt-1224</strain>
    </source>
</reference>
<dbReference type="InterPro" id="IPR017900">
    <property type="entry name" value="4Fe4S_Fe_S_CS"/>
</dbReference>
<accession>A0A7C2XZS2</accession>
<evidence type="ECO:0000259" key="8">
    <source>
        <dbReference type="PROSITE" id="PS51379"/>
    </source>
</evidence>
<feature type="domain" description="4Fe-4S ferredoxin-type" evidence="8">
    <location>
        <begin position="5"/>
        <end position="37"/>
    </location>
</feature>
<proteinExistence type="predicted"/>
<sequence>MKKRPQSAANPGETPACAKCGACSAVCPVYRVTGREYHTGRGKLHLLEKLDPATASAAYAEILSRCLLCGACSAVCSRKIPVAAQLAAARAELNRSAGERALMRHLVGDLLARPRLLEILAPLARRFNSAPIPADSGLNLRLGLPPQPPARPEKPGEPAMASSTTTPYLFAGCYGTYLDPAIGQAVQSLLGKVGLEPPQRATGWGCCGLAAHSAGRLNEARRLARRNIAAHPGPAPIVVSCASCAAHLSHYPQLLADDEQWRPKAEEFAGRIKEFSLFLQENSADRPLSPASGQGPEAGPRLKILYHDPCHLRFMLPITKPPRELLAALPQIELVELPQGPRCCGHGGLFNLAHPADAEAILAELAAECRQSGAEIVTNTCSGCLLHWQKAAARQLVPARVLHLAILLDRLTSSRRS</sequence>
<dbReference type="InterPro" id="IPR009051">
    <property type="entry name" value="Helical_ferredxn"/>
</dbReference>
<comment type="cofactor">
    <cofactor evidence="6">
        <name>[4Fe-4S] cluster</name>
        <dbReference type="ChEBI" id="CHEBI:49883"/>
    </cofactor>
    <text evidence="6">Binds 2 [4Fe-4S] clusters.</text>
</comment>
<keyword evidence="1 6" id="KW-0004">4Fe-4S</keyword>
<keyword evidence="6" id="KW-0813">Transport</keyword>
<dbReference type="PROSITE" id="PS00198">
    <property type="entry name" value="4FE4S_FER_1"/>
    <property type="match status" value="1"/>
</dbReference>
<dbReference type="Proteomes" id="UP000885986">
    <property type="component" value="Unassembled WGS sequence"/>
</dbReference>
<comment type="catalytic activity">
    <reaction evidence="6">
        <text>(R)-lactate + A = pyruvate + AH2</text>
        <dbReference type="Rhea" id="RHEA:15089"/>
        <dbReference type="ChEBI" id="CHEBI:13193"/>
        <dbReference type="ChEBI" id="CHEBI:15361"/>
        <dbReference type="ChEBI" id="CHEBI:16004"/>
        <dbReference type="ChEBI" id="CHEBI:17499"/>
    </reaction>
</comment>
<keyword evidence="5 6" id="KW-0411">Iron-sulfur</keyword>